<dbReference type="InterPro" id="IPR049100">
    <property type="entry name" value="TAGT"/>
</dbReference>
<dbReference type="EMBL" id="MT142759">
    <property type="protein sequence ID" value="QJA88168.1"/>
    <property type="molecule type" value="Genomic_DNA"/>
</dbReference>
<proteinExistence type="predicted"/>
<protein>
    <recommendedName>
        <fullName evidence="1">TET-Associated Glycosyltransferase domain-containing protein</fullName>
    </recommendedName>
</protein>
<dbReference type="AlphaFoldDB" id="A0A6M3L4J5"/>
<reference evidence="2" key="1">
    <citation type="submission" date="2020-03" db="EMBL/GenBank/DDBJ databases">
        <title>The deep terrestrial virosphere.</title>
        <authorList>
            <person name="Holmfeldt K."/>
            <person name="Nilsson E."/>
            <person name="Simone D."/>
            <person name="Lopez-Fernandez M."/>
            <person name="Wu X."/>
            <person name="de Brujin I."/>
            <person name="Lundin D."/>
            <person name="Andersson A."/>
            <person name="Bertilsson S."/>
            <person name="Dopson M."/>
        </authorList>
    </citation>
    <scope>NUCLEOTIDE SEQUENCE</scope>
    <source>
        <strain evidence="2">MM415B02815</strain>
    </source>
</reference>
<feature type="domain" description="TET-Associated Glycosyltransferase" evidence="1">
    <location>
        <begin position="4"/>
        <end position="199"/>
    </location>
</feature>
<dbReference type="Pfam" id="PF20691">
    <property type="entry name" value="TAGT"/>
    <property type="match status" value="1"/>
</dbReference>
<evidence type="ECO:0000259" key="1">
    <source>
        <dbReference type="Pfam" id="PF20691"/>
    </source>
</evidence>
<sequence length="262" mass="30730">MDEAIFIPTRGRIGKQLTYNHFSKNILNNHKVKLVCTNDESKHHRKLGYKTLICPIEGIGSKRQWIMEYAKLKNIKYTMMCDDDITDFFIRKSNKAFNLRKTSIEELEKLIENIFILNKKYPFSGLSYRSGNNNFFPKKIVTCVRSWGIFSINTRLFFKNKIRFDRLQCMEDFDVILQFLEKGYENAIITNAAWDSVSNAPGGCSIYRNEKVQKEYAIKLKELHNGFVSISERKTKSSWKGMQKRIDVIIQWKKAFNSSMKG</sequence>
<evidence type="ECO:0000313" key="2">
    <source>
        <dbReference type="EMBL" id="QJA88168.1"/>
    </source>
</evidence>
<gene>
    <name evidence="2" type="ORF">MM415B02815_0004</name>
</gene>
<name>A0A6M3L4J5_9ZZZZ</name>
<organism evidence="2">
    <name type="scientific">viral metagenome</name>
    <dbReference type="NCBI Taxonomy" id="1070528"/>
    <lineage>
        <taxon>unclassified sequences</taxon>
        <taxon>metagenomes</taxon>
        <taxon>organismal metagenomes</taxon>
    </lineage>
</organism>
<accession>A0A6M3L4J5</accession>